<organism evidence="1 2">
    <name type="scientific">Eretmocerus hayati</name>
    <dbReference type="NCBI Taxonomy" id="131215"/>
    <lineage>
        <taxon>Eukaryota</taxon>
        <taxon>Metazoa</taxon>
        <taxon>Ecdysozoa</taxon>
        <taxon>Arthropoda</taxon>
        <taxon>Hexapoda</taxon>
        <taxon>Insecta</taxon>
        <taxon>Pterygota</taxon>
        <taxon>Neoptera</taxon>
        <taxon>Endopterygota</taxon>
        <taxon>Hymenoptera</taxon>
        <taxon>Apocrita</taxon>
        <taxon>Proctotrupomorpha</taxon>
        <taxon>Chalcidoidea</taxon>
        <taxon>Aphelinidae</taxon>
        <taxon>Aphelininae</taxon>
        <taxon>Eretmocerus</taxon>
    </lineage>
</organism>
<dbReference type="Proteomes" id="UP001239111">
    <property type="component" value="Chromosome 2"/>
</dbReference>
<name>A0ACC2NXW2_9HYME</name>
<protein>
    <submittedName>
        <fullName evidence="1">Uncharacterized protein</fullName>
    </submittedName>
</protein>
<evidence type="ECO:0000313" key="1">
    <source>
        <dbReference type="EMBL" id="KAJ8675139.1"/>
    </source>
</evidence>
<proteinExistence type="predicted"/>
<sequence>MDSKKLFNIILILPIVGCVLTIEYDSSLKYIVDYTKNNLPTYQVTVVIESVKKLDSFGSKIVKAMIDEFSSIVIDESVPHEIPAVRPFGNLWDQTIDQSKLKFVIVQIHNREDVLKELELALSFVMDYSENVRGKCIVFLINGRGQSLEPFLRFAWSHDFLDLTVIEWIYATPKMTLQSKDQPTYEVLIHLFNPFQDKYTKDKLSNDTDILPYKVRDLQGYILNVEAHIYKENIHRKRLEDTDFNLMIHLMESLNVAMNYTPVEHESEYDEILFGASYTHNVSHEQPTDLHLNTWGFLHANSSLTDSSDQMNYLRQELRFLVYTSIFDEIRLSLLQEKTIEFRFSFHFVTTCGVLFAMALTFFLSSRIMRFDERSWSVVKIIRVLMGGTLESRRQMKLGEKILLVTLYFVSIVMTTLTSDNLLQMSMSGREVLRCTTLDDLANPKIILFTNRFTREVLSAYSKVHPEMQKIVNRSIVVQSEDEAFNIFNPRAPSNSIYGFVNGNAPKFPQVIKFGQNLYLTDLVDNIMTPIKLMPVRKNFPLKERFAKFFLKLSESGLMMRNRKLLEQRQYRVSHAVGNAQQMYPHYGPENDEDVEVSLNQKLVIIILSGYALACIVLIWEIFFKSRCPVRIPESNSKRKRFVRCLVQEAKTKIEEESIREFDLIQFLNARSQLISVISQDGSKNSSRLPVTSDNWEENAERGKMVIQDETRVLEPDYAHIIAHLKRKRRLSNFCHGHDNRSTASICNVSEDAHPCSS</sequence>
<keyword evidence="2" id="KW-1185">Reference proteome</keyword>
<comment type="caution">
    <text evidence="1">The sequence shown here is derived from an EMBL/GenBank/DDBJ whole genome shotgun (WGS) entry which is preliminary data.</text>
</comment>
<evidence type="ECO:0000313" key="2">
    <source>
        <dbReference type="Proteomes" id="UP001239111"/>
    </source>
</evidence>
<accession>A0ACC2NXW2</accession>
<dbReference type="EMBL" id="CM056742">
    <property type="protein sequence ID" value="KAJ8675139.1"/>
    <property type="molecule type" value="Genomic_DNA"/>
</dbReference>
<reference evidence="1" key="1">
    <citation type="submission" date="2023-04" db="EMBL/GenBank/DDBJ databases">
        <title>A chromosome-level genome assembly of the parasitoid wasp Eretmocerus hayati.</title>
        <authorList>
            <person name="Zhong Y."/>
            <person name="Liu S."/>
            <person name="Liu Y."/>
        </authorList>
    </citation>
    <scope>NUCLEOTIDE SEQUENCE</scope>
    <source>
        <strain evidence="1">ZJU_SS_LIU_2023</strain>
    </source>
</reference>
<gene>
    <name evidence="1" type="ORF">QAD02_010925</name>
</gene>